<reference evidence="3 4" key="1">
    <citation type="submission" date="2016-04" db="EMBL/GenBank/DDBJ databases">
        <title>Genome sequence of Methanobrevibacter curvatus DSM 11111.</title>
        <authorList>
            <person name="Poehlein A."/>
            <person name="Seedorf H."/>
            <person name="Daniel R."/>
        </authorList>
    </citation>
    <scope>NUCLEOTIDE SEQUENCE [LARGE SCALE GENOMIC DNA]</scope>
    <source>
        <strain evidence="3 4">DSM 11111</strain>
    </source>
</reference>
<proteinExistence type="predicted"/>
<evidence type="ECO:0008006" key="5">
    <source>
        <dbReference type="Google" id="ProtNLM"/>
    </source>
</evidence>
<evidence type="ECO:0000313" key="3">
    <source>
        <dbReference type="EMBL" id="KZX12870.1"/>
    </source>
</evidence>
<dbReference type="EMBL" id="LWMV01000159">
    <property type="protein sequence ID" value="KZX12870.1"/>
    <property type="molecule type" value="Genomic_DNA"/>
</dbReference>
<dbReference type="AlphaFoldDB" id="A0A162FNV7"/>
<feature type="transmembrane region" description="Helical" evidence="2">
    <location>
        <begin position="6"/>
        <end position="24"/>
    </location>
</feature>
<keyword evidence="2" id="KW-0812">Transmembrane</keyword>
<dbReference type="RefSeq" id="WP_067090600.1">
    <property type="nucleotide sequence ID" value="NZ_LWMV01000159.1"/>
</dbReference>
<keyword evidence="2" id="KW-0472">Membrane</keyword>
<feature type="coiled-coil region" evidence="1">
    <location>
        <begin position="111"/>
        <end position="156"/>
    </location>
</feature>
<gene>
    <name evidence="3" type="ORF">MBCUR_08300</name>
</gene>
<evidence type="ECO:0000256" key="1">
    <source>
        <dbReference type="SAM" id="Coils"/>
    </source>
</evidence>
<keyword evidence="4" id="KW-1185">Reference proteome</keyword>
<comment type="caution">
    <text evidence="3">The sequence shown here is derived from an EMBL/GenBank/DDBJ whole genome shotgun (WGS) entry which is preliminary data.</text>
</comment>
<sequence length="157" mass="18492">MGIFEAIALLVLIIAILILAYYFIKNSPEANKYFNEYITSPVKEKNIYQSFEGIKRNSESGTVGEKLKVKIKDMEMPNINTDAFSKKLEHFLNERSEDLINEWNLATNKDIKTLENRFDNVKININGLEKRFNEYREYTNEKIDSLDERLKKLEEDK</sequence>
<evidence type="ECO:0000256" key="2">
    <source>
        <dbReference type="SAM" id="Phobius"/>
    </source>
</evidence>
<dbReference type="PATRIC" id="fig|49547.3.peg.896"/>
<name>A0A162FNV7_9EURY</name>
<keyword evidence="1" id="KW-0175">Coiled coil</keyword>
<protein>
    <recommendedName>
        <fullName evidence="5">Chromosome partition protein Smc</fullName>
    </recommendedName>
</protein>
<dbReference type="OrthoDB" id="76759at2157"/>
<dbReference type="Proteomes" id="UP000077245">
    <property type="component" value="Unassembled WGS sequence"/>
</dbReference>
<keyword evidence="2" id="KW-1133">Transmembrane helix</keyword>
<organism evidence="3 4">
    <name type="scientific">Methanobrevibacter curvatus</name>
    <dbReference type="NCBI Taxonomy" id="49547"/>
    <lineage>
        <taxon>Archaea</taxon>
        <taxon>Methanobacteriati</taxon>
        <taxon>Methanobacteriota</taxon>
        <taxon>Methanomada group</taxon>
        <taxon>Methanobacteria</taxon>
        <taxon>Methanobacteriales</taxon>
        <taxon>Methanobacteriaceae</taxon>
        <taxon>Methanobrevibacter</taxon>
    </lineage>
</organism>
<evidence type="ECO:0000313" key="4">
    <source>
        <dbReference type="Proteomes" id="UP000077245"/>
    </source>
</evidence>
<accession>A0A162FNV7</accession>
<dbReference type="STRING" id="49547.MBCUR_08300"/>